<feature type="compositionally biased region" description="Polar residues" evidence="1">
    <location>
        <begin position="205"/>
        <end position="214"/>
    </location>
</feature>
<feature type="region of interest" description="Disordered" evidence="1">
    <location>
        <begin position="137"/>
        <end position="234"/>
    </location>
</feature>
<feature type="compositionally biased region" description="Polar residues" evidence="1">
    <location>
        <begin position="222"/>
        <end position="231"/>
    </location>
</feature>
<gene>
    <name evidence="2" type="ORF">PHYSODRAFT_329696</name>
</gene>
<dbReference type="RefSeq" id="XP_009524505.1">
    <property type="nucleotide sequence ID" value="XM_009526210.1"/>
</dbReference>
<dbReference type="GeneID" id="20645979"/>
<sequence length="360" mass="40722">MACVLAWTKSEIDILVQAWSEVEAKYPSLRCPRGSGTLNTKVYALFSKRSRFSRSALAVKHTQQHIRNFVLFVDRYDKDRQKDGERRWYQLSVDEREQRRGLVPRRARGLTTALGRSAFAKLLKMERVQRWLGGGSGEELQQQEQAEAASPTSSFHSPRSESPESEFGASLTHTCSPLSGDNTPGTEHDTERIEDHFQIPEPHNSDTSTCSLHSRSGDEDSPMSTASTASQGVPLKRVSTAEKPGKVKKVKTDMEVQGKLKHRDCNILLENLMQLHNTKMRRAVGKLRADIEGEIQRSSEMLLSILSNQFKDPSRSGDVAFVTKVLGMQKQQVRDRFDRFEMKRAKDEAECRALVGQRFV</sequence>
<dbReference type="AlphaFoldDB" id="G4Z736"/>
<dbReference type="SMR" id="G4Z736"/>
<evidence type="ECO:0000313" key="2">
    <source>
        <dbReference type="EMBL" id="EGZ21788.1"/>
    </source>
</evidence>
<organism evidence="2 3">
    <name type="scientific">Phytophthora sojae (strain P6497)</name>
    <name type="common">Soybean stem and root rot agent</name>
    <name type="synonym">Phytophthora megasperma f. sp. glycines</name>
    <dbReference type="NCBI Taxonomy" id="1094619"/>
    <lineage>
        <taxon>Eukaryota</taxon>
        <taxon>Sar</taxon>
        <taxon>Stramenopiles</taxon>
        <taxon>Oomycota</taxon>
        <taxon>Peronosporomycetes</taxon>
        <taxon>Peronosporales</taxon>
        <taxon>Peronosporaceae</taxon>
        <taxon>Phytophthora</taxon>
    </lineage>
</organism>
<dbReference type="InParanoid" id="G4Z736"/>
<dbReference type="KEGG" id="psoj:PHYSODRAFT_329696"/>
<evidence type="ECO:0000256" key="1">
    <source>
        <dbReference type="SAM" id="MobiDB-lite"/>
    </source>
</evidence>
<dbReference type="EMBL" id="JH159153">
    <property type="protein sequence ID" value="EGZ21788.1"/>
    <property type="molecule type" value="Genomic_DNA"/>
</dbReference>
<dbReference type="Proteomes" id="UP000002640">
    <property type="component" value="Unassembled WGS sequence"/>
</dbReference>
<dbReference type="OMA" id="HRNSEML"/>
<accession>G4Z736</accession>
<name>G4Z736_PHYSP</name>
<keyword evidence="3" id="KW-1185">Reference proteome</keyword>
<feature type="compositionally biased region" description="Polar residues" evidence="1">
    <location>
        <begin position="171"/>
        <end position="185"/>
    </location>
</feature>
<feature type="compositionally biased region" description="Basic and acidic residues" evidence="1">
    <location>
        <begin position="186"/>
        <end position="198"/>
    </location>
</feature>
<proteinExistence type="predicted"/>
<evidence type="ECO:0000313" key="3">
    <source>
        <dbReference type="Proteomes" id="UP000002640"/>
    </source>
</evidence>
<protein>
    <submittedName>
        <fullName evidence="2">Uncharacterized protein</fullName>
    </submittedName>
</protein>
<reference evidence="2 3" key="1">
    <citation type="journal article" date="2006" name="Science">
        <title>Phytophthora genome sequences uncover evolutionary origins and mechanisms of pathogenesis.</title>
        <authorList>
            <person name="Tyler B.M."/>
            <person name="Tripathy S."/>
            <person name="Zhang X."/>
            <person name="Dehal P."/>
            <person name="Jiang R.H."/>
            <person name="Aerts A."/>
            <person name="Arredondo F.D."/>
            <person name="Baxter L."/>
            <person name="Bensasson D."/>
            <person name="Beynon J.L."/>
            <person name="Chapman J."/>
            <person name="Damasceno C.M."/>
            <person name="Dorrance A.E."/>
            <person name="Dou D."/>
            <person name="Dickerman A.W."/>
            <person name="Dubchak I.L."/>
            <person name="Garbelotto M."/>
            <person name="Gijzen M."/>
            <person name="Gordon S.G."/>
            <person name="Govers F."/>
            <person name="Grunwald N.J."/>
            <person name="Huang W."/>
            <person name="Ivors K.L."/>
            <person name="Jones R.W."/>
            <person name="Kamoun S."/>
            <person name="Krampis K."/>
            <person name="Lamour K.H."/>
            <person name="Lee M.K."/>
            <person name="McDonald W.H."/>
            <person name="Medina M."/>
            <person name="Meijer H.J."/>
            <person name="Nordberg E.K."/>
            <person name="Maclean D.J."/>
            <person name="Ospina-Giraldo M.D."/>
            <person name="Morris P.F."/>
            <person name="Phuntumart V."/>
            <person name="Putnam N.H."/>
            <person name="Rash S."/>
            <person name="Rose J.K."/>
            <person name="Sakihama Y."/>
            <person name="Salamov A.A."/>
            <person name="Savidor A."/>
            <person name="Scheuring C.F."/>
            <person name="Smith B.M."/>
            <person name="Sobral B.W."/>
            <person name="Terry A."/>
            <person name="Torto-Alalibo T.A."/>
            <person name="Win J."/>
            <person name="Xu Z."/>
            <person name="Zhang H."/>
            <person name="Grigoriev I.V."/>
            <person name="Rokhsar D.S."/>
            <person name="Boore J.L."/>
        </authorList>
    </citation>
    <scope>NUCLEOTIDE SEQUENCE [LARGE SCALE GENOMIC DNA]</scope>
    <source>
        <strain evidence="2 3">P6497</strain>
    </source>
</reference>
<feature type="compositionally biased region" description="Low complexity" evidence="1">
    <location>
        <begin position="138"/>
        <end position="150"/>
    </location>
</feature>